<protein>
    <submittedName>
        <fullName evidence="14">EamA family transporter</fullName>
    </submittedName>
</protein>
<feature type="transmembrane region" description="Helical" evidence="12">
    <location>
        <begin position="176"/>
        <end position="196"/>
    </location>
</feature>
<keyword evidence="10" id="KW-0443">Lipid metabolism</keyword>
<feature type="transmembrane region" description="Helical" evidence="12">
    <location>
        <begin position="6"/>
        <end position="23"/>
    </location>
</feature>
<dbReference type="AlphaFoldDB" id="A0A7K1FKC6"/>
<evidence type="ECO:0000256" key="9">
    <source>
        <dbReference type="ARBA" id="ARBA00022989"/>
    </source>
</evidence>
<sequence length="283" mass="28731">MSTGVVLVVLLAAVLHVFWNTLVKRESDGFLATVVIAAGGALICAVALPFLPPIAPAAWPNVAGSVVAQSIYYPLVAAAYRAGDMTVAYPIMRGTAPLLVAAVSAPLLGEILGAAQWIGIGVICLGIWAVGGGAILHRGPGRSSARGVLLALVNAGVIATYTLIDGAGSRASGSPATYTAWIFLLTAVPMLVMGAVQHRGRLLPALRGRWWVGLAGGAGNVGAYGLVLWAMTLAPVAAVAALRETSIIVAAVVGAVLLHEKVDRYRIAGAVLIAAGAVVLRLA</sequence>
<dbReference type="RefSeq" id="WP_322097523.1">
    <property type="nucleotide sequence ID" value="NZ_WLYK01000001.1"/>
</dbReference>
<accession>A0A7K1FKC6</accession>
<feature type="transmembrane region" description="Helical" evidence="12">
    <location>
        <begin position="236"/>
        <end position="258"/>
    </location>
</feature>
<keyword evidence="8" id="KW-0448">Lipopolysaccharide biosynthesis</keyword>
<dbReference type="InterPro" id="IPR037185">
    <property type="entry name" value="EmrE-like"/>
</dbReference>
<keyword evidence="11 12" id="KW-0472">Membrane</keyword>
<organism evidence="14 15">
    <name type="scientific">Nakamurella alba</name>
    <dbReference type="NCBI Taxonomy" id="2665158"/>
    <lineage>
        <taxon>Bacteria</taxon>
        <taxon>Bacillati</taxon>
        <taxon>Actinomycetota</taxon>
        <taxon>Actinomycetes</taxon>
        <taxon>Nakamurellales</taxon>
        <taxon>Nakamurellaceae</taxon>
        <taxon>Nakamurella</taxon>
    </lineage>
</organism>
<evidence type="ECO:0000256" key="8">
    <source>
        <dbReference type="ARBA" id="ARBA00022985"/>
    </source>
</evidence>
<dbReference type="PANTHER" id="PTHR30561:SF9">
    <property type="entry name" value="4-AMINO-4-DEOXY-L-ARABINOSE-PHOSPHOUNDECAPRENOL FLIPPASE SUBUNIT ARNF-RELATED"/>
    <property type="match status" value="1"/>
</dbReference>
<gene>
    <name evidence="14" type="ORF">GIS00_05040</name>
</gene>
<feature type="domain" description="EamA" evidence="13">
    <location>
        <begin position="146"/>
        <end position="280"/>
    </location>
</feature>
<dbReference type="SUPFAM" id="SSF103481">
    <property type="entry name" value="Multidrug resistance efflux transporter EmrE"/>
    <property type="match status" value="2"/>
</dbReference>
<dbReference type="InterPro" id="IPR000620">
    <property type="entry name" value="EamA_dom"/>
</dbReference>
<evidence type="ECO:0000256" key="3">
    <source>
        <dbReference type="ARBA" id="ARBA00022475"/>
    </source>
</evidence>
<dbReference type="EMBL" id="WLYK01000001">
    <property type="protein sequence ID" value="MTD13314.1"/>
    <property type="molecule type" value="Genomic_DNA"/>
</dbReference>
<evidence type="ECO:0000256" key="4">
    <source>
        <dbReference type="ARBA" id="ARBA00022516"/>
    </source>
</evidence>
<dbReference type="InterPro" id="IPR000390">
    <property type="entry name" value="Small_drug/metabolite_transptr"/>
</dbReference>
<comment type="subcellular location">
    <subcellularLocation>
        <location evidence="1">Cell membrane</location>
        <topology evidence="1">Multi-pass membrane protein</topology>
    </subcellularLocation>
</comment>
<evidence type="ECO:0000256" key="2">
    <source>
        <dbReference type="ARBA" id="ARBA00007362"/>
    </source>
</evidence>
<feature type="transmembrane region" description="Helical" evidence="12">
    <location>
        <begin position="87"/>
        <end position="108"/>
    </location>
</feature>
<feature type="transmembrane region" description="Helical" evidence="12">
    <location>
        <begin position="30"/>
        <end position="51"/>
    </location>
</feature>
<evidence type="ECO:0000256" key="11">
    <source>
        <dbReference type="ARBA" id="ARBA00023136"/>
    </source>
</evidence>
<evidence type="ECO:0000256" key="5">
    <source>
        <dbReference type="ARBA" id="ARBA00022519"/>
    </source>
</evidence>
<evidence type="ECO:0000256" key="6">
    <source>
        <dbReference type="ARBA" id="ARBA00022556"/>
    </source>
</evidence>
<comment type="similarity">
    <text evidence="2">Belongs to the EamA transporter family.</text>
</comment>
<proteinExistence type="inferred from homology"/>
<name>A0A7K1FKC6_9ACTN</name>
<dbReference type="GO" id="GO:0005886">
    <property type="term" value="C:plasma membrane"/>
    <property type="evidence" value="ECO:0007669"/>
    <property type="project" value="UniProtKB-SubCell"/>
</dbReference>
<feature type="transmembrane region" description="Helical" evidence="12">
    <location>
        <begin position="114"/>
        <end position="136"/>
    </location>
</feature>
<dbReference type="GO" id="GO:0009103">
    <property type="term" value="P:lipopolysaccharide biosynthetic process"/>
    <property type="evidence" value="ECO:0007669"/>
    <property type="project" value="UniProtKB-KW"/>
</dbReference>
<dbReference type="Proteomes" id="UP000460221">
    <property type="component" value="Unassembled WGS sequence"/>
</dbReference>
<keyword evidence="7 12" id="KW-0812">Transmembrane</keyword>
<keyword evidence="15" id="KW-1185">Reference proteome</keyword>
<keyword evidence="4" id="KW-0444">Lipid biosynthesis</keyword>
<evidence type="ECO:0000256" key="10">
    <source>
        <dbReference type="ARBA" id="ARBA00023098"/>
    </source>
</evidence>
<feature type="transmembrane region" description="Helical" evidence="12">
    <location>
        <begin position="57"/>
        <end position="75"/>
    </location>
</feature>
<evidence type="ECO:0000313" key="14">
    <source>
        <dbReference type="EMBL" id="MTD13314.1"/>
    </source>
</evidence>
<evidence type="ECO:0000259" key="13">
    <source>
        <dbReference type="Pfam" id="PF00892"/>
    </source>
</evidence>
<keyword evidence="6" id="KW-0441">Lipid A biosynthesis</keyword>
<evidence type="ECO:0000256" key="1">
    <source>
        <dbReference type="ARBA" id="ARBA00004651"/>
    </source>
</evidence>
<keyword evidence="3" id="KW-1003">Cell membrane</keyword>
<reference evidence="14 15" key="1">
    <citation type="submission" date="2019-11" db="EMBL/GenBank/DDBJ databases">
        <authorList>
            <person name="Jiang L.-Q."/>
        </authorList>
    </citation>
    <scope>NUCLEOTIDE SEQUENCE [LARGE SCALE GENOMIC DNA]</scope>
    <source>
        <strain evidence="14 15">YIM 132087</strain>
    </source>
</reference>
<feature type="transmembrane region" description="Helical" evidence="12">
    <location>
        <begin position="208"/>
        <end position="230"/>
    </location>
</feature>
<keyword evidence="9 12" id="KW-1133">Transmembrane helix</keyword>
<feature type="domain" description="EamA" evidence="13">
    <location>
        <begin position="6"/>
        <end position="130"/>
    </location>
</feature>
<evidence type="ECO:0000313" key="15">
    <source>
        <dbReference type="Proteomes" id="UP000460221"/>
    </source>
</evidence>
<evidence type="ECO:0000256" key="7">
    <source>
        <dbReference type="ARBA" id="ARBA00022692"/>
    </source>
</evidence>
<feature type="transmembrane region" description="Helical" evidence="12">
    <location>
        <begin position="265"/>
        <end position="282"/>
    </location>
</feature>
<dbReference type="GO" id="GO:0022857">
    <property type="term" value="F:transmembrane transporter activity"/>
    <property type="evidence" value="ECO:0007669"/>
    <property type="project" value="InterPro"/>
</dbReference>
<dbReference type="Gene3D" id="1.10.3730.20">
    <property type="match status" value="2"/>
</dbReference>
<evidence type="ECO:0000256" key="12">
    <source>
        <dbReference type="SAM" id="Phobius"/>
    </source>
</evidence>
<feature type="transmembrane region" description="Helical" evidence="12">
    <location>
        <begin position="148"/>
        <end position="164"/>
    </location>
</feature>
<dbReference type="PANTHER" id="PTHR30561">
    <property type="entry name" value="SMR FAMILY PROTON-DEPENDENT DRUG EFFLUX TRANSPORTER SUGE"/>
    <property type="match status" value="1"/>
</dbReference>
<comment type="caution">
    <text evidence="14">The sequence shown here is derived from an EMBL/GenBank/DDBJ whole genome shotgun (WGS) entry which is preliminary data.</text>
</comment>
<dbReference type="Pfam" id="PF00892">
    <property type="entry name" value="EamA"/>
    <property type="match status" value="2"/>
</dbReference>
<keyword evidence="5" id="KW-0997">Cell inner membrane</keyword>